<name>A0A433QMZ9_9FUNG</name>
<sequence length="896" mass="103008">MKFAKYLETESIPEWRKAYLNYKGLKKRLKAIGNARIAREMELAFNNGNLHVLDRFRKAADNSDGETRLKPKYNRSSALTGESIPALAVATASITSSLPSHTGDVVLDYDEEGPSTPISESPQTEQVGQDTFLERRSTSGKRSLADTEISSEISVTAYERLFANLTKEEGDFFQMLDAELAKIETFYDEKEREARKKLAVIKQQIELVEEQKRVLLESQLHACSCSSQHCTLIRNHYERSSLQPNFHSGNHPELYNAVTWIRKRLPKMSKTFYGTFPSRSGTREATSEWAHPEHHISYTVAKSSIKRAITEFYRSTEMLKNYRVLNHMGCIKILKKFDKVAGWRASTIYTEKVDTYAFVQSKKLDEVIRETENIYIDKFAGGQRPRGMDGLRLPKQQGTYHFASWRIGIYMGLSIPTCVRLAGLETFGHELSQTGLLAAPIVLDPATSSRLPSFAINLQIYACFVIPLLFCLGFGVNLAVWSYARINYRFIFEFNPRDTLNFHQFFELPSLFLLLLIHIMYFDFSEKFSEAISSQMYPLIYVGVATAILLCPFPVLYYSSRRWLVISLSMGIGSNGIDHCSLTNSIRISLYFSGCVWSLLSDPCTKARVFASGFFRIEFRDFFIGDELNSLSYSFWTFGYFICAYDRRSDDMDYTCNVAHMWVTPFVSALPALWRLVQCLRRYHDSSQRVHLVNAGKYLSSVLAMVMVGTNRIIGTPTARFVWIAAASANSIYTSVWDVFMDWDLFRPHSKNLFLRDDLVFRRWIYYVVIITDVLLRFAWIISMGDSKVMSFVTALLEAYRRIQWNIFRLENEHLNNVGHFRAIKDIPLPFNVIPDPRLSIIVGERRPSAVSDAETISSRAASQTVSIFYGRRDFENRREDIDEDRIGHRERRFGV</sequence>
<gene>
    <name evidence="10" type="ORF">BC938DRAFT_478370</name>
</gene>
<organism evidence="10 11">
    <name type="scientific">Jimgerdemannia flammicorona</name>
    <dbReference type="NCBI Taxonomy" id="994334"/>
    <lineage>
        <taxon>Eukaryota</taxon>
        <taxon>Fungi</taxon>
        <taxon>Fungi incertae sedis</taxon>
        <taxon>Mucoromycota</taxon>
        <taxon>Mucoromycotina</taxon>
        <taxon>Endogonomycetes</taxon>
        <taxon>Endogonales</taxon>
        <taxon>Endogonaceae</taxon>
        <taxon>Jimgerdemannia</taxon>
    </lineage>
</organism>
<feature type="transmembrane region" description="Helical" evidence="7">
    <location>
        <begin position="536"/>
        <end position="558"/>
    </location>
</feature>
<dbReference type="GO" id="GO:0006817">
    <property type="term" value="P:phosphate ion transport"/>
    <property type="evidence" value="ECO:0007669"/>
    <property type="project" value="TreeGrafter"/>
</dbReference>
<evidence type="ECO:0000256" key="4">
    <source>
        <dbReference type="ARBA" id="ARBA00022989"/>
    </source>
</evidence>
<feature type="transmembrane region" description="Helical" evidence="7">
    <location>
        <begin position="764"/>
        <end position="782"/>
    </location>
</feature>
<keyword evidence="11" id="KW-1185">Reference proteome</keyword>
<dbReference type="Pfam" id="PF03105">
    <property type="entry name" value="SPX"/>
    <property type="match status" value="1"/>
</dbReference>
<dbReference type="PROSITE" id="PS51382">
    <property type="entry name" value="SPX"/>
    <property type="match status" value="1"/>
</dbReference>
<feature type="domain" description="SPX" evidence="9">
    <location>
        <begin position="1"/>
        <end position="351"/>
    </location>
</feature>
<dbReference type="CDD" id="cd14447">
    <property type="entry name" value="SPX"/>
    <property type="match status" value="1"/>
</dbReference>
<feature type="domain" description="EXS" evidence="8">
    <location>
        <begin position="655"/>
        <end position="841"/>
    </location>
</feature>
<feature type="transmembrane region" description="Helical" evidence="7">
    <location>
        <begin position="721"/>
        <end position="743"/>
    </location>
</feature>
<evidence type="ECO:0000256" key="7">
    <source>
        <dbReference type="SAM" id="Phobius"/>
    </source>
</evidence>
<dbReference type="AlphaFoldDB" id="A0A433QMZ9"/>
<evidence type="ECO:0000256" key="3">
    <source>
        <dbReference type="ARBA" id="ARBA00022692"/>
    </source>
</evidence>
<proteinExistence type="inferred from homology"/>
<comment type="subcellular location">
    <subcellularLocation>
        <location evidence="1">Membrane</location>
        <topology evidence="1">Multi-pass membrane protein</topology>
    </subcellularLocation>
</comment>
<dbReference type="Proteomes" id="UP000274822">
    <property type="component" value="Unassembled WGS sequence"/>
</dbReference>
<evidence type="ECO:0000259" key="8">
    <source>
        <dbReference type="PROSITE" id="PS51380"/>
    </source>
</evidence>
<evidence type="ECO:0000256" key="2">
    <source>
        <dbReference type="ARBA" id="ARBA00009665"/>
    </source>
</evidence>
<dbReference type="GO" id="GO:0000822">
    <property type="term" value="F:inositol hexakisphosphate binding"/>
    <property type="evidence" value="ECO:0007669"/>
    <property type="project" value="TreeGrafter"/>
</dbReference>
<dbReference type="PANTHER" id="PTHR10783:SF103">
    <property type="entry name" value="SOLUTE CARRIER FAMILY 53 MEMBER 1"/>
    <property type="match status" value="1"/>
</dbReference>
<feature type="transmembrane region" description="Helical" evidence="7">
    <location>
        <begin position="505"/>
        <end position="524"/>
    </location>
</feature>
<comment type="similarity">
    <text evidence="2">Belongs to the SYG1 (TC 2.A.94) family.</text>
</comment>
<evidence type="ECO:0000313" key="10">
    <source>
        <dbReference type="EMBL" id="RUS31154.1"/>
    </source>
</evidence>
<feature type="transmembrane region" description="Helical" evidence="7">
    <location>
        <begin position="458"/>
        <end position="484"/>
    </location>
</feature>
<accession>A0A433QMZ9</accession>
<keyword evidence="4 7" id="KW-1133">Transmembrane helix</keyword>
<keyword evidence="5 7" id="KW-0472">Membrane</keyword>
<evidence type="ECO:0000313" key="11">
    <source>
        <dbReference type="Proteomes" id="UP000274822"/>
    </source>
</evidence>
<dbReference type="GO" id="GO:0005794">
    <property type="term" value="C:Golgi apparatus"/>
    <property type="evidence" value="ECO:0007669"/>
    <property type="project" value="TreeGrafter"/>
</dbReference>
<dbReference type="Pfam" id="PF03124">
    <property type="entry name" value="EXS"/>
    <property type="match status" value="1"/>
</dbReference>
<dbReference type="PROSITE" id="PS51380">
    <property type="entry name" value="EXS"/>
    <property type="match status" value="1"/>
</dbReference>
<protein>
    <submittedName>
        <fullName evidence="10">EXS family-domain-containing protein</fullName>
    </submittedName>
</protein>
<evidence type="ECO:0000259" key="9">
    <source>
        <dbReference type="PROSITE" id="PS51382"/>
    </source>
</evidence>
<comment type="caution">
    <text evidence="10">The sequence shown here is derived from an EMBL/GenBank/DDBJ whole genome shotgun (WGS) entry which is preliminary data.</text>
</comment>
<feature type="region of interest" description="Disordered" evidence="6">
    <location>
        <begin position="108"/>
        <end position="144"/>
    </location>
</feature>
<dbReference type="CDD" id="cd14475">
    <property type="entry name" value="SPX_SYG1_like"/>
    <property type="match status" value="1"/>
</dbReference>
<dbReference type="InterPro" id="IPR004331">
    <property type="entry name" value="SPX_dom"/>
</dbReference>
<evidence type="ECO:0000256" key="1">
    <source>
        <dbReference type="ARBA" id="ARBA00004141"/>
    </source>
</evidence>
<evidence type="ECO:0000256" key="6">
    <source>
        <dbReference type="SAM" id="MobiDB-lite"/>
    </source>
</evidence>
<evidence type="ECO:0000256" key="5">
    <source>
        <dbReference type="ARBA" id="ARBA00023136"/>
    </source>
</evidence>
<dbReference type="PANTHER" id="PTHR10783">
    <property type="entry name" value="XENOTROPIC AND POLYTROPIC RETROVIRUS RECEPTOR 1-RELATED"/>
    <property type="match status" value="1"/>
</dbReference>
<dbReference type="GO" id="GO:0016036">
    <property type="term" value="P:cellular response to phosphate starvation"/>
    <property type="evidence" value="ECO:0007669"/>
    <property type="project" value="TreeGrafter"/>
</dbReference>
<dbReference type="EMBL" id="RBNJ01003232">
    <property type="protein sequence ID" value="RUS31154.1"/>
    <property type="molecule type" value="Genomic_DNA"/>
</dbReference>
<keyword evidence="3 7" id="KW-0812">Transmembrane</keyword>
<reference evidence="10 11" key="1">
    <citation type="journal article" date="2018" name="New Phytol.">
        <title>Phylogenomics of Endogonaceae and evolution of mycorrhizas within Mucoromycota.</title>
        <authorList>
            <person name="Chang Y."/>
            <person name="Desiro A."/>
            <person name="Na H."/>
            <person name="Sandor L."/>
            <person name="Lipzen A."/>
            <person name="Clum A."/>
            <person name="Barry K."/>
            <person name="Grigoriev I.V."/>
            <person name="Martin F.M."/>
            <person name="Stajich J.E."/>
            <person name="Smith M.E."/>
            <person name="Bonito G."/>
            <person name="Spatafora J.W."/>
        </authorList>
    </citation>
    <scope>NUCLEOTIDE SEQUENCE [LARGE SCALE GENOMIC DNA]</scope>
    <source>
        <strain evidence="10 11">AD002</strain>
    </source>
</reference>
<dbReference type="GO" id="GO:0005886">
    <property type="term" value="C:plasma membrane"/>
    <property type="evidence" value="ECO:0007669"/>
    <property type="project" value="TreeGrafter"/>
</dbReference>
<dbReference type="InterPro" id="IPR004342">
    <property type="entry name" value="EXS_C"/>
</dbReference>
<feature type="compositionally biased region" description="Polar residues" evidence="6">
    <location>
        <begin position="116"/>
        <end position="129"/>
    </location>
</feature>